<dbReference type="Proteomes" id="UP001168613">
    <property type="component" value="Unassembled WGS sequence"/>
</dbReference>
<comment type="caution">
    <text evidence="1">The sequence shown here is derived from an EMBL/GenBank/DDBJ whole genome shotgun (WGS) entry which is preliminary data.</text>
</comment>
<keyword evidence="2" id="KW-1185">Reference proteome</keyword>
<accession>A0ABT8EIZ3</accession>
<evidence type="ECO:0000313" key="2">
    <source>
        <dbReference type="Proteomes" id="UP001168613"/>
    </source>
</evidence>
<dbReference type="Pfam" id="PF06199">
    <property type="entry name" value="Phage_tail_2"/>
    <property type="match status" value="1"/>
</dbReference>
<dbReference type="Gene3D" id="4.10.410.40">
    <property type="match status" value="1"/>
</dbReference>
<dbReference type="EMBL" id="JAJHNU010000001">
    <property type="protein sequence ID" value="MDN4121259.1"/>
    <property type="molecule type" value="Genomic_DNA"/>
</dbReference>
<sequence length="150" mass="16112">MSSKVLLVQGTTLQISTQEAASTEPTGLTMADLDCTARQLQWQGGQATELDTSTLCSTAKEFRLGLSDSGTLSVTGFWKSDDAAQKAIKAADKDKKPRLIVVTFPDRSKFACLALVQQRSWDAQVDGVVGATFNFRITGEVEETEPPVGP</sequence>
<dbReference type="RefSeq" id="WP_266124881.1">
    <property type="nucleotide sequence ID" value="NZ_JAJHNU010000001.1"/>
</dbReference>
<protein>
    <submittedName>
        <fullName evidence="1">Phage tail tube protein</fullName>
    </submittedName>
</protein>
<dbReference type="InterPro" id="IPR011855">
    <property type="entry name" value="Phgtail_TP901_1"/>
</dbReference>
<organism evidence="1 2">
    <name type="scientific">Alcaligenes endophyticus</name>
    <dbReference type="NCBI Taxonomy" id="1929088"/>
    <lineage>
        <taxon>Bacteria</taxon>
        <taxon>Pseudomonadati</taxon>
        <taxon>Pseudomonadota</taxon>
        <taxon>Betaproteobacteria</taxon>
        <taxon>Burkholderiales</taxon>
        <taxon>Alcaligenaceae</taxon>
        <taxon>Alcaligenes</taxon>
    </lineage>
</organism>
<proteinExistence type="predicted"/>
<reference evidence="1" key="1">
    <citation type="submission" date="2021-11" db="EMBL/GenBank/DDBJ databases">
        <title>Draft genome sequence of Alcaligenes endophyticus type strain CCUG 75668T.</title>
        <authorList>
            <person name="Salva-Serra F."/>
            <person name="Duran R.E."/>
            <person name="Seeger M."/>
            <person name="Moore E.R.B."/>
            <person name="Jaen-Luchoro D."/>
        </authorList>
    </citation>
    <scope>NUCLEOTIDE SEQUENCE</scope>
    <source>
        <strain evidence="1">CCUG 75668</strain>
    </source>
</reference>
<evidence type="ECO:0000313" key="1">
    <source>
        <dbReference type="EMBL" id="MDN4121259.1"/>
    </source>
</evidence>
<gene>
    <name evidence="1" type="ORF">LMS43_08165</name>
</gene>
<name>A0ABT8EIZ3_9BURK</name>